<name>A0A9D2HHP7_9FIRM</name>
<evidence type="ECO:0000313" key="2">
    <source>
        <dbReference type="Proteomes" id="UP000823900"/>
    </source>
</evidence>
<evidence type="ECO:0000313" key="1">
    <source>
        <dbReference type="EMBL" id="HJA71042.1"/>
    </source>
</evidence>
<proteinExistence type="predicted"/>
<dbReference type="AlphaFoldDB" id="A0A9D2HHP7"/>
<gene>
    <name evidence="1" type="ORF">IAA07_05595</name>
</gene>
<reference evidence="1" key="2">
    <citation type="submission" date="2021-04" db="EMBL/GenBank/DDBJ databases">
        <authorList>
            <person name="Gilroy R."/>
        </authorList>
    </citation>
    <scope>NUCLEOTIDE SEQUENCE</scope>
    <source>
        <strain evidence="1">CHK178-16964</strain>
    </source>
</reference>
<protein>
    <recommendedName>
        <fullName evidence="3">Transposase</fullName>
    </recommendedName>
</protein>
<evidence type="ECO:0008006" key="3">
    <source>
        <dbReference type="Google" id="ProtNLM"/>
    </source>
</evidence>
<dbReference type="Proteomes" id="UP000823900">
    <property type="component" value="Unassembled WGS sequence"/>
</dbReference>
<accession>A0A9D2HHP7</accession>
<sequence length="282" mass="32173">MTNEKITRSYKDSLFRMVFREKKELLDLYNAINGTDYNDPDALIVTTIENVIYMGLKNDVSFLIEDVMNLYEQQSSWNPNMPLRGLFYFSNIYQGYIAEHHLDIYSSTLLKLPTPRYIVLYNGLKTEPDRQELYLSQAFMKPDGIPCLECTAQIININFGHNKELLEKHRAEVTNVILEEYNEELHEKTLYEQGRAAGIQEGKAAGIQEGKAAGIREGKAAGIREGQAEALLRFLERRNGGPVSTELKTAILQESDPDQIAKWLDLVFDGISVQELEESIVK</sequence>
<comment type="caution">
    <text evidence="1">The sequence shown here is derived from an EMBL/GenBank/DDBJ whole genome shotgun (WGS) entry which is preliminary data.</text>
</comment>
<dbReference type="EMBL" id="DWZA01000051">
    <property type="protein sequence ID" value="HJA71042.1"/>
    <property type="molecule type" value="Genomic_DNA"/>
</dbReference>
<organism evidence="1 2">
    <name type="scientific">Candidatus Lachnoclostridium stercoravium</name>
    <dbReference type="NCBI Taxonomy" id="2838633"/>
    <lineage>
        <taxon>Bacteria</taxon>
        <taxon>Bacillati</taxon>
        <taxon>Bacillota</taxon>
        <taxon>Clostridia</taxon>
        <taxon>Lachnospirales</taxon>
        <taxon>Lachnospiraceae</taxon>
    </lineage>
</organism>
<reference evidence="1" key="1">
    <citation type="journal article" date="2021" name="PeerJ">
        <title>Extensive microbial diversity within the chicken gut microbiome revealed by metagenomics and culture.</title>
        <authorList>
            <person name="Gilroy R."/>
            <person name="Ravi A."/>
            <person name="Getino M."/>
            <person name="Pursley I."/>
            <person name="Horton D.L."/>
            <person name="Alikhan N.F."/>
            <person name="Baker D."/>
            <person name="Gharbi K."/>
            <person name="Hall N."/>
            <person name="Watson M."/>
            <person name="Adriaenssens E.M."/>
            <person name="Foster-Nyarko E."/>
            <person name="Jarju S."/>
            <person name="Secka A."/>
            <person name="Antonio M."/>
            <person name="Oren A."/>
            <person name="Chaudhuri R.R."/>
            <person name="La Ragione R."/>
            <person name="Hildebrand F."/>
            <person name="Pallen M.J."/>
        </authorList>
    </citation>
    <scope>NUCLEOTIDE SEQUENCE</scope>
    <source>
        <strain evidence="1">CHK178-16964</strain>
    </source>
</reference>